<keyword evidence="3" id="KW-1185">Reference proteome</keyword>
<reference evidence="2 3" key="1">
    <citation type="submission" date="2024-04" db="EMBL/GenBank/DDBJ databases">
        <authorList>
            <consortium name="Genoscope - CEA"/>
            <person name="William W."/>
        </authorList>
    </citation>
    <scope>NUCLEOTIDE SEQUENCE [LARGE SCALE GENOMIC DNA]</scope>
</reference>
<dbReference type="GO" id="GO:0005634">
    <property type="term" value="C:nucleus"/>
    <property type="evidence" value="ECO:0007669"/>
    <property type="project" value="InterPro"/>
</dbReference>
<dbReference type="GO" id="GO:0000387">
    <property type="term" value="P:spliceosomal snRNP assembly"/>
    <property type="evidence" value="ECO:0007669"/>
    <property type="project" value="TreeGrafter"/>
</dbReference>
<protein>
    <recommendedName>
        <fullName evidence="1">AD domain-containing protein</fullName>
    </recommendedName>
</protein>
<dbReference type="AlphaFoldDB" id="A0AAV2HVC4"/>
<dbReference type="InterPro" id="IPR047574">
    <property type="entry name" value="AD"/>
</dbReference>
<dbReference type="PROSITE" id="PS52001">
    <property type="entry name" value="AD"/>
    <property type="match status" value="1"/>
</dbReference>
<gene>
    <name evidence="2" type="ORF">GSLYS_00010794001</name>
</gene>
<dbReference type="InterPro" id="IPR009422">
    <property type="entry name" value="Gemin6"/>
</dbReference>
<evidence type="ECO:0000313" key="3">
    <source>
        <dbReference type="Proteomes" id="UP001497497"/>
    </source>
</evidence>
<comment type="caution">
    <text evidence="2">The sequence shown here is derived from an EMBL/GenBank/DDBJ whole genome shotgun (WGS) entry which is preliminary data.</text>
</comment>
<evidence type="ECO:0000259" key="1">
    <source>
        <dbReference type="PROSITE" id="PS52001"/>
    </source>
</evidence>
<dbReference type="PANTHER" id="PTHR14710:SF2">
    <property type="entry name" value="GEM-ASSOCIATED PROTEIN 6"/>
    <property type="match status" value="1"/>
</dbReference>
<dbReference type="Pfam" id="PF20417">
    <property type="entry name" value="Gemin6_C"/>
    <property type="match status" value="1"/>
</dbReference>
<dbReference type="InterPro" id="IPR046856">
    <property type="entry name" value="Gemin6_C"/>
</dbReference>
<dbReference type="Gene3D" id="2.30.30.100">
    <property type="match status" value="1"/>
</dbReference>
<accession>A0AAV2HVC4</accession>
<dbReference type="GO" id="GO:0000245">
    <property type="term" value="P:spliceosomal complex assembly"/>
    <property type="evidence" value="ECO:0007669"/>
    <property type="project" value="InterPro"/>
</dbReference>
<feature type="domain" description="AD" evidence="1">
    <location>
        <begin position="80"/>
        <end position="177"/>
    </location>
</feature>
<dbReference type="PANTHER" id="PTHR14710">
    <property type="entry name" value="GEM-ASSOCIATED PROTEIN 6"/>
    <property type="match status" value="1"/>
</dbReference>
<dbReference type="Proteomes" id="UP001497497">
    <property type="component" value="Unassembled WGS sequence"/>
</dbReference>
<organism evidence="2 3">
    <name type="scientific">Lymnaea stagnalis</name>
    <name type="common">Great pond snail</name>
    <name type="synonym">Helix stagnalis</name>
    <dbReference type="NCBI Taxonomy" id="6523"/>
    <lineage>
        <taxon>Eukaryota</taxon>
        <taxon>Metazoa</taxon>
        <taxon>Spiralia</taxon>
        <taxon>Lophotrochozoa</taxon>
        <taxon>Mollusca</taxon>
        <taxon>Gastropoda</taxon>
        <taxon>Heterobranchia</taxon>
        <taxon>Euthyneura</taxon>
        <taxon>Panpulmonata</taxon>
        <taxon>Hygrophila</taxon>
        <taxon>Lymnaeoidea</taxon>
        <taxon>Lymnaeidae</taxon>
        <taxon>Lymnaea</taxon>
    </lineage>
</organism>
<dbReference type="GO" id="GO:0032797">
    <property type="term" value="C:SMN complex"/>
    <property type="evidence" value="ECO:0007669"/>
    <property type="project" value="TreeGrafter"/>
</dbReference>
<sequence length="177" mass="20021">MESGEITDKDSLHPIFTKDSQEWMKLVNNEVRACTEDGQEFTGYVYTIDPVSECVVLVSPSEESKPQNISMKLLMGPSVRSIEVISGTTNMIKSQFEHLFRPVAEETFTNEEMKIRMQRLKSWLEQNRLPVATGGMDGQFLTIADALTIRPPYTENSCLSTNEIILSRIQGLIRSMP</sequence>
<dbReference type="CDD" id="cd11676">
    <property type="entry name" value="Gemin6"/>
    <property type="match status" value="1"/>
</dbReference>
<proteinExistence type="predicted"/>
<name>A0AAV2HVC4_LYMST</name>
<dbReference type="EMBL" id="CAXITT010000242">
    <property type="protein sequence ID" value="CAL1536881.1"/>
    <property type="molecule type" value="Genomic_DNA"/>
</dbReference>
<evidence type="ECO:0000313" key="2">
    <source>
        <dbReference type="EMBL" id="CAL1536881.1"/>
    </source>
</evidence>
<dbReference type="InterPro" id="IPR046857">
    <property type="entry name" value="Gemin6_Sm-like_dom"/>
</dbReference>
<dbReference type="Pfam" id="PF06372">
    <property type="entry name" value="Gemin6"/>
    <property type="match status" value="1"/>
</dbReference>